<accession>A0A9W6GS14</accession>
<proteinExistence type="predicted"/>
<dbReference type="NCBIfam" id="TIGR03807">
    <property type="entry name" value="RR_fam_repeat"/>
    <property type="match status" value="1"/>
</dbReference>
<dbReference type="InterPro" id="IPR011050">
    <property type="entry name" value="Pectin_lyase_fold/virulence"/>
</dbReference>
<dbReference type="SUPFAM" id="SSF51126">
    <property type="entry name" value="Pectin lyase-like"/>
    <property type="match status" value="1"/>
</dbReference>
<organism evidence="1 2">
    <name type="scientific">Methylocystis echinoides</name>
    <dbReference type="NCBI Taxonomy" id="29468"/>
    <lineage>
        <taxon>Bacteria</taxon>
        <taxon>Pseudomonadati</taxon>
        <taxon>Pseudomonadota</taxon>
        <taxon>Alphaproteobacteria</taxon>
        <taxon>Hyphomicrobiales</taxon>
        <taxon>Methylocystaceae</taxon>
        <taxon>Methylocystis</taxon>
    </lineage>
</organism>
<gene>
    <name evidence="1" type="ORF">LMG27198_08410</name>
</gene>
<evidence type="ECO:0000313" key="1">
    <source>
        <dbReference type="EMBL" id="GLI91849.1"/>
    </source>
</evidence>
<dbReference type="Gene3D" id="2.160.20.10">
    <property type="entry name" value="Single-stranded right-handed beta-helix, Pectin lyase-like"/>
    <property type="match status" value="1"/>
</dbReference>
<dbReference type="SMART" id="SM00710">
    <property type="entry name" value="PbH1"/>
    <property type="match status" value="4"/>
</dbReference>
<dbReference type="AlphaFoldDB" id="A0A9W6GS14"/>
<dbReference type="InterPro" id="IPR012334">
    <property type="entry name" value="Pectin_lyas_fold"/>
</dbReference>
<comment type="caution">
    <text evidence="1">The sequence shown here is derived from an EMBL/GenBank/DDBJ whole genome shotgun (WGS) entry which is preliminary data.</text>
</comment>
<dbReference type="EMBL" id="BSEC01000001">
    <property type="protein sequence ID" value="GLI91849.1"/>
    <property type="molecule type" value="Genomic_DNA"/>
</dbReference>
<sequence length="210" mass="21674">MEVAIFVENPADYPGGWRNVVVAANTIDNAGGGIVCANNNAGSRSATITGNTISNIKRNSFPLSTGYNHVTHGVGIWLAADCVVSGNTIENAESAGIAAIFSGTWNGSLPDRNSIAAIVSGNIVKYCNVGIGYSDNDFRTHCDISGNTIVGAATFQIVKMAATSLPAPAPAGNLYGPPAPVNGSPEMGSVTNSVTTRWTFSRNKIVARTV</sequence>
<dbReference type="InterPro" id="IPR022444">
    <property type="entry name" value="Cofactor-bd_rpt"/>
</dbReference>
<reference evidence="1" key="1">
    <citation type="journal article" date="2023" name="Int. J. Syst. Evol. Microbiol.">
        <title>Methylocystis iwaonis sp. nov., a type II methane-oxidizing bacterium from surface soil of a rice paddy field in Japan, and emended description of the genus Methylocystis (ex Whittenbury et al. 1970) Bowman et al. 1993.</title>
        <authorList>
            <person name="Kaise H."/>
            <person name="Sawadogo J.B."/>
            <person name="Alam M.S."/>
            <person name="Ueno C."/>
            <person name="Dianou D."/>
            <person name="Shinjo R."/>
            <person name="Asakawa S."/>
        </authorList>
    </citation>
    <scope>NUCLEOTIDE SEQUENCE</scope>
    <source>
        <strain evidence="1">LMG27198</strain>
    </source>
</reference>
<name>A0A9W6GS14_9HYPH</name>
<evidence type="ECO:0000313" key="2">
    <source>
        <dbReference type="Proteomes" id="UP001144323"/>
    </source>
</evidence>
<protein>
    <recommendedName>
        <fullName evidence="3">Right handed beta helix domain-containing protein</fullName>
    </recommendedName>
</protein>
<keyword evidence="2" id="KW-1185">Reference proteome</keyword>
<dbReference type="InterPro" id="IPR006626">
    <property type="entry name" value="PbH1"/>
</dbReference>
<evidence type="ECO:0008006" key="3">
    <source>
        <dbReference type="Google" id="ProtNLM"/>
    </source>
</evidence>
<dbReference type="Proteomes" id="UP001144323">
    <property type="component" value="Unassembled WGS sequence"/>
</dbReference>